<evidence type="ECO:0000313" key="2">
    <source>
        <dbReference type="EMBL" id="GIY38206.1"/>
    </source>
</evidence>
<sequence>MLQHPDNLPMLPMLCNSTSLLPQQNTLISKVIHHRNRSNLNRKSQPADAQQRRSEKNPCNFSQEFTPARFHPSSRMTSFQLSAGKGGKQTKMMRTIIPSSREGWSDRERGELEGFLFRCCQDNEARAVTTLIYGRLHQLVKSTCLKPIANLGYVY</sequence>
<organism evidence="2 3">
    <name type="scientific">Caerostris darwini</name>
    <dbReference type="NCBI Taxonomy" id="1538125"/>
    <lineage>
        <taxon>Eukaryota</taxon>
        <taxon>Metazoa</taxon>
        <taxon>Ecdysozoa</taxon>
        <taxon>Arthropoda</taxon>
        <taxon>Chelicerata</taxon>
        <taxon>Arachnida</taxon>
        <taxon>Araneae</taxon>
        <taxon>Araneomorphae</taxon>
        <taxon>Entelegynae</taxon>
        <taxon>Araneoidea</taxon>
        <taxon>Araneidae</taxon>
        <taxon>Caerostris</taxon>
    </lineage>
</organism>
<dbReference type="EMBL" id="BPLQ01008569">
    <property type="protein sequence ID" value="GIY38206.1"/>
    <property type="molecule type" value="Genomic_DNA"/>
</dbReference>
<evidence type="ECO:0000256" key="1">
    <source>
        <dbReference type="SAM" id="MobiDB-lite"/>
    </source>
</evidence>
<feature type="compositionally biased region" description="Polar residues" evidence="1">
    <location>
        <begin position="38"/>
        <end position="48"/>
    </location>
</feature>
<keyword evidence="3" id="KW-1185">Reference proteome</keyword>
<dbReference type="AlphaFoldDB" id="A0AAV4SYA2"/>
<gene>
    <name evidence="2" type="ORF">CDAR_451211</name>
</gene>
<reference evidence="2 3" key="1">
    <citation type="submission" date="2021-06" db="EMBL/GenBank/DDBJ databases">
        <title>Caerostris darwini draft genome.</title>
        <authorList>
            <person name="Kono N."/>
            <person name="Arakawa K."/>
        </authorList>
    </citation>
    <scope>NUCLEOTIDE SEQUENCE [LARGE SCALE GENOMIC DNA]</scope>
</reference>
<feature type="region of interest" description="Disordered" evidence="1">
    <location>
        <begin position="34"/>
        <end position="67"/>
    </location>
</feature>
<accession>A0AAV4SYA2</accession>
<proteinExistence type="predicted"/>
<dbReference type="Proteomes" id="UP001054837">
    <property type="component" value="Unassembled WGS sequence"/>
</dbReference>
<comment type="caution">
    <text evidence="2">The sequence shown here is derived from an EMBL/GenBank/DDBJ whole genome shotgun (WGS) entry which is preliminary data.</text>
</comment>
<protein>
    <submittedName>
        <fullName evidence="2">Uncharacterized protein</fullName>
    </submittedName>
</protein>
<evidence type="ECO:0000313" key="3">
    <source>
        <dbReference type="Proteomes" id="UP001054837"/>
    </source>
</evidence>
<name>A0AAV4SYA2_9ARAC</name>